<keyword evidence="2" id="KW-0489">Methyltransferase</keyword>
<dbReference type="Proteomes" id="UP000322699">
    <property type="component" value="Unassembled WGS sequence"/>
</dbReference>
<dbReference type="InterPro" id="IPR041698">
    <property type="entry name" value="Methyltransf_25"/>
</dbReference>
<protein>
    <submittedName>
        <fullName evidence="2">Putative S-adenosylmethionine-dependent methyltransferase</fullName>
        <ecNumber evidence="2">2.1.1.-</ecNumber>
    </submittedName>
</protein>
<comment type="caution">
    <text evidence="2">The sequence shown here is derived from an EMBL/GenBank/DDBJ whole genome shotgun (WGS) entry which is preliminary data.</text>
</comment>
<keyword evidence="2" id="KW-0808">Transferase</keyword>
<dbReference type="EMBL" id="VRLW01000001">
    <property type="protein sequence ID" value="KAA1259811.1"/>
    <property type="molecule type" value="Genomic_DNA"/>
</dbReference>
<dbReference type="PANTHER" id="PTHR43464">
    <property type="entry name" value="METHYLTRANSFERASE"/>
    <property type="match status" value="1"/>
</dbReference>
<evidence type="ECO:0000313" key="3">
    <source>
        <dbReference type="Proteomes" id="UP000322699"/>
    </source>
</evidence>
<dbReference type="CDD" id="cd02440">
    <property type="entry name" value="AdoMet_MTases"/>
    <property type="match status" value="1"/>
</dbReference>
<accession>A0A5B1CHW8</accession>
<evidence type="ECO:0000313" key="2">
    <source>
        <dbReference type="EMBL" id="KAA1259811.1"/>
    </source>
</evidence>
<proteinExistence type="predicted"/>
<dbReference type="InterPro" id="IPR029063">
    <property type="entry name" value="SAM-dependent_MTases_sf"/>
</dbReference>
<feature type="domain" description="Methyltransferase" evidence="1">
    <location>
        <begin position="54"/>
        <end position="144"/>
    </location>
</feature>
<gene>
    <name evidence="2" type="ORF">LF1_23480</name>
</gene>
<name>A0A5B1CHW8_9BACT</name>
<dbReference type="SUPFAM" id="SSF53335">
    <property type="entry name" value="S-adenosyl-L-methionine-dependent methyltransferases"/>
    <property type="match status" value="1"/>
</dbReference>
<evidence type="ECO:0000259" key="1">
    <source>
        <dbReference type="Pfam" id="PF13649"/>
    </source>
</evidence>
<dbReference type="RefSeq" id="WP_149752738.1">
    <property type="nucleotide sequence ID" value="NZ_LWSK01000040.1"/>
</dbReference>
<dbReference type="Gene3D" id="3.40.50.150">
    <property type="entry name" value="Vaccinia Virus protein VP39"/>
    <property type="match status" value="1"/>
</dbReference>
<keyword evidence="3" id="KW-1185">Reference proteome</keyword>
<reference evidence="2 3" key="1">
    <citation type="submission" date="2019-08" db="EMBL/GenBank/DDBJ databases">
        <title>Deep-cultivation of Planctomycetes and their phenomic and genomic characterization uncovers novel biology.</title>
        <authorList>
            <person name="Wiegand S."/>
            <person name="Jogler M."/>
            <person name="Boedeker C."/>
            <person name="Pinto D."/>
            <person name="Vollmers J."/>
            <person name="Rivas-Marin E."/>
            <person name="Kohn T."/>
            <person name="Peeters S.H."/>
            <person name="Heuer A."/>
            <person name="Rast P."/>
            <person name="Oberbeckmann S."/>
            <person name="Bunk B."/>
            <person name="Jeske O."/>
            <person name="Meyerdierks A."/>
            <person name="Storesund J.E."/>
            <person name="Kallscheuer N."/>
            <person name="Luecker S."/>
            <person name="Lage O.M."/>
            <person name="Pohl T."/>
            <person name="Merkel B.J."/>
            <person name="Hornburger P."/>
            <person name="Mueller R.-W."/>
            <person name="Bruemmer F."/>
            <person name="Labrenz M."/>
            <person name="Spormann A.M."/>
            <person name="Op Den Camp H."/>
            <person name="Overmann J."/>
            <person name="Amann R."/>
            <person name="Jetten M.S.M."/>
            <person name="Mascher T."/>
            <person name="Medema M.H."/>
            <person name="Devos D.P."/>
            <person name="Kaster A.-K."/>
            <person name="Ovreas L."/>
            <person name="Rohde M."/>
            <person name="Galperin M.Y."/>
            <person name="Jogler C."/>
        </authorList>
    </citation>
    <scope>NUCLEOTIDE SEQUENCE [LARGE SCALE GENOMIC DNA]</scope>
    <source>
        <strain evidence="2 3">LF1</strain>
    </source>
</reference>
<organism evidence="2 3">
    <name type="scientific">Rubripirellula obstinata</name>
    <dbReference type="NCBI Taxonomy" id="406547"/>
    <lineage>
        <taxon>Bacteria</taxon>
        <taxon>Pseudomonadati</taxon>
        <taxon>Planctomycetota</taxon>
        <taxon>Planctomycetia</taxon>
        <taxon>Pirellulales</taxon>
        <taxon>Pirellulaceae</taxon>
        <taxon>Rubripirellula</taxon>
    </lineage>
</organism>
<sequence>MAERISPDSPSFKNSWFRLRKGFIPWVSFKGNPYRKAFFRRYEWVSQYSDGVRVLDVPCGMGWGTSLIKGSSELVGMDLAEDAISEAQNRYGNLARFILGSMASFPFEENSFEVVACLEGIEHVPQDVGDQFIHESHRVLSKNGLLLISSPHTKSGQHSGNEFHIYEYSTEEIRRKLEMKFNVIDFYQLPVGNLIVDYFTCSKSSSCDTENITNNQN</sequence>
<dbReference type="GO" id="GO:0032259">
    <property type="term" value="P:methylation"/>
    <property type="evidence" value="ECO:0007669"/>
    <property type="project" value="UniProtKB-KW"/>
</dbReference>
<dbReference type="Pfam" id="PF13649">
    <property type="entry name" value="Methyltransf_25"/>
    <property type="match status" value="1"/>
</dbReference>
<dbReference type="GO" id="GO:0008168">
    <property type="term" value="F:methyltransferase activity"/>
    <property type="evidence" value="ECO:0007669"/>
    <property type="project" value="UniProtKB-KW"/>
</dbReference>
<dbReference type="EC" id="2.1.1.-" evidence="2"/>
<dbReference type="AlphaFoldDB" id="A0A5B1CHW8"/>